<dbReference type="EMBL" id="JACOOK010000003">
    <property type="protein sequence ID" value="MBC5616875.1"/>
    <property type="molecule type" value="Genomic_DNA"/>
</dbReference>
<dbReference type="PANTHER" id="PTHR43265">
    <property type="entry name" value="ESTERASE ESTD"/>
    <property type="match status" value="1"/>
</dbReference>
<comment type="caution">
    <text evidence="2">The sequence shown here is derived from an EMBL/GenBank/DDBJ whole genome shotgun (WGS) entry which is preliminary data.</text>
</comment>
<evidence type="ECO:0000313" key="3">
    <source>
        <dbReference type="Proteomes" id="UP000636891"/>
    </source>
</evidence>
<protein>
    <submittedName>
        <fullName evidence="2">Alpha/beta hydrolase</fullName>
    </submittedName>
</protein>
<keyword evidence="3" id="KW-1185">Reference proteome</keyword>
<dbReference type="Proteomes" id="UP000636891">
    <property type="component" value="Unassembled WGS sequence"/>
</dbReference>
<dbReference type="RefSeq" id="WP_186965870.1">
    <property type="nucleotide sequence ID" value="NZ_JACOOK010000003.1"/>
</dbReference>
<dbReference type="SUPFAM" id="SSF53474">
    <property type="entry name" value="alpha/beta-Hydrolases"/>
    <property type="match status" value="1"/>
</dbReference>
<dbReference type="Pfam" id="PF08840">
    <property type="entry name" value="BAAT_C"/>
    <property type="match status" value="1"/>
</dbReference>
<dbReference type="Gene3D" id="3.40.50.1820">
    <property type="entry name" value="alpha/beta hydrolase"/>
    <property type="match status" value="1"/>
</dbReference>
<proteinExistence type="predicted"/>
<dbReference type="InterPro" id="IPR014940">
    <property type="entry name" value="BAAT_C"/>
</dbReference>
<reference evidence="2 3" key="1">
    <citation type="submission" date="2020-08" db="EMBL/GenBank/DDBJ databases">
        <title>Genome public.</title>
        <authorList>
            <person name="Liu C."/>
            <person name="Sun Q."/>
        </authorList>
    </citation>
    <scope>NUCLEOTIDE SEQUENCE [LARGE SCALE GENOMIC DNA]</scope>
    <source>
        <strain evidence="2 3">New-7</strain>
    </source>
</reference>
<feature type="domain" description="BAAT/Acyl-CoA thioester hydrolase C-terminal" evidence="1">
    <location>
        <begin position="167"/>
        <end position="364"/>
    </location>
</feature>
<dbReference type="InterPro" id="IPR053145">
    <property type="entry name" value="AB_hydrolase_Est10"/>
</dbReference>
<accession>A0ABR7CNW2</accession>
<dbReference type="PANTHER" id="PTHR43265:SF1">
    <property type="entry name" value="ESTERASE ESTD"/>
    <property type="match status" value="1"/>
</dbReference>
<dbReference type="InterPro" id="IPR029058">
    <property type="entry name" value="AB_hydrolase_fold"/>
</dbReference>
<evidence type="ECO:0000259" key="1">
    <source>
        <dbReference type="Pfam" id="PF08840"/>
    </source>
</evidence>
<dbReference type="GO" id="GO:0016787">
    <property type="term" value="F:hydrolase activity"/>
    <property type="evidence" value="ECO:0007669"/>
    <property type="project" value="UniProtKB-KW"/>
</dbReference>
<name>A0ABR7CNW2_9BACT</name>
<keyword evidence="2" id="KW-0378">Hydrolase</keyword>
<gene>
    <name evidence="2" type="ORF">H8S08_07565</name>
</gene>
<evidence type="ECO:0000313" key="2">
    <source>
        <dbReference type="EMBL" id="MBC5616875.1"/>
    </source>
</evidence>
<sequence>MWKSGRDNNWQITIVKISGKFAKIICENQGNTVTFTSENTLEGNIVQNGKSLTCVFNKLDRPQEPRPPYNYESKNIVFKNEIENFYLAGTLTIPNKMNGFPAVVLISGSGLQNRDEEIFDHRPFRVIADYLSRRGIAVLRYDDRGYNWSKGRADSTSMEGYMFDAMSAVNYLKTVPGLDTTRIGLIGHSEGGTIAFMAAARNPSISYIISMAGMGIPGDSLMLIQNRDILLAEGYSEEISSSYCALLQRVFDIYKTYTTEYILDNLQSLIQEVYTNNPLDLPDELKKNITLLLKTPVSYYLKDFLKHNPIYDLAQISCPVLAINGEVDLQVNSFLNLNAIYKGVHNNGNDKVTIIEYPNLNHLFQTAQTGRISEYGSITETISPQVLEDMYNWITQVVSTLQ</sequence>
<organism evidence="2 3">
    <name type="scientific">Alistipes hominis</name>
    <dbReference type="NCBI Taxonomy" id="2763015"/>
    <lineage>
        <taxon>Bacteria</taxon>
        <taxon>Pseudomonadati</taxon>
        <taxon>Bacteroidota</taxon>
        <taxon>Bacteroidia</taxon>
        <taxon>Bacteroidales</taxon>
        <taxon>Rikenellaceae</taxon>
        <taxon>Alistipes</taxon>
    </lineage>
</organism>